<evidence type="ECO:0000313" key="2">
    <source>
        <dbReference type="EMBL" id="VEH15586.1"/>
    </source>
</evidence>
<dbReference type="KEGG" id="poc:NCTC13071_01590"/>
<name>A0A3S4X7G8_9BACT</name>
<protein>
    <submittedName>
        <fullName evidence="2">Uncharacterized protein</fullName>
    </submittedName>
</protein>
<dbReference type="EMBL" id="LR134384">
    <property type="protein sequence ID" value="VEH15586.1"/>
    <property type="molecule type" value="Genomic_DNA"/>
</dbReference>
<keyword evidence="1" id="KW-0472">Membrane</keyword>
<dbReference type="GeneID" id="85012405"/>
<feature type="transmembrane region" description="Helical" evidence="1">
    <location>
        <begin position="6"/>
        <end position="24"/>
    </location>
</feature>
<feature type="transmembrane region" description="Helical" evidence="1">
    <location>
        <begin position="75"/>
        <end position="94"/>
    </location>
</feature>
<reference evidence="2 3" key="1">
    <citation type="submission" date="2018-12" db="EMBL/GenBank/DDBJ databases">
        <authorList>
            <consortium name="Pathogen Informatics"/>
        </authorList>
    </citation>
    <scope>NUCLEOTIDE SEQUENCE [LARGE SCALE GENOMIC DNA]</scope>
    <source>
        <strain evidence="2 3">NCTC13071</strain>
    </source>
</reference>
<organism evidence="2 3">
    <name type="scientific">Segatella oris</name>
    <dbReference type="NCBI Taxonomy" id="28135"/>
    <lineage>
        <taxon>Bacteria</taxon>
        <taxon>Pseudomonadati</taxon>
        <taxon>Bacteroidota</taxon>
        <taxon>Bacteroidia</taxon>
        <taxon>Bacteroidales</taxon>
        <taxon>Prevotellaceae</taxon>
        <taxon>Segatella</taxon>
    </lineage>
</organism>
<keyword evidence="1" id="KW-0812">Transmembrane</keyword>
<evidence type="ECO:0000313" key="3">
    <source>
        <dbReference type="Proteomes" id="UP000274578"/>
    </source>
</evidence>
<dbReference type="AlphaFoldDB" id="A0A3S4X7G8"/>
<evidence type="ECO:0000256" key="1">
    <source>
        <dbReference type="SAM" id="Phobius"/>
    </source>
</evidence>
<accession>A0A3S4X7G8</accession>
<feature type="transmembrane region" description="Helical" evidence="1">
    <location>
        <begin position="154"/>
        <end position="175"/>
    </location>
</feature>
<gene>
    <name evidence="2" type="ORF">NCTC13071_01590</name>
</gene>
<feature type="transmembrane region" description="Helical" evidence="1">
    <location>
        <begin position="36"/>
        <end position="55"/>
    </location>
</feature>
<feature type="transmembrane region" description="Helical" evidence="1">
    <location>
        <begin position="115"/>
        <end position="134"/>
    </location>
</feature>
<sequence length="188" mass="21141">MNRTIAFLLGGLLLLVWVGILLGFKEFCLDKIKSGVGKYSLGMMFAYGILLLLYVASEHYLSLKTLLLNWYIGRIPGGIILILVPACYSIFLIGKGYFKEGGEKASFKWKLKMMVSVFFNSFLALFGLMFFSFLQRGGSFSELVALIQEAALSINWSWMLDFVACCGLIVLIVWLDHKKHSSKSKHKG</sequence>
<keyword evidence="1" id="KW-1133">Transmembrane helix</keyword>
<dbReference type="Proteomes" id="UP000274578">
    <property type="component" value="Chromosome 1"/>
</dbReference>
<dbReference type="RefSeq" id="WP_018920346.1">
    <property type="nucleotide sequence ID" value="NZ_LR134384.1"/>
</dbReference>
<proteinExistence type="predicted"/>